<accession>A0ABV4BPW9</accession>
<evidence type="ECO:0000256" key="1">
    <source>
        <dbReference type="ARBA" id="ARBA00009897"/>
    </source>
</evidence>
<dbReference type="Pfam" id="PF00120">
    <property type="entry name" value="Gln-synt_C"/>
    <property type="match status" value="1"/>
</dbReference>
<dbReference type="EC" id="6.3.1.2" evidence="2"/>
<keyword evidence="7" id="KW-1185">Reference proteome</keyword>
<dbReference type="EMBL" id="JBGEWD010000010">
    <property type="protein sequence ID" value="MEY8000818.1"/>
    <property type="molecule type" value="Genomic_DNA"/>
</dbReference>
<evidence type="ECO:0000313" key="6">
    <source>
        <dbReference type="EMBL" id="MEY8000818.1"/>
    </source>
</evidence>
<reference evidence="6 7" key="1">
    <citation type="submission" date="2024-08" db="EMBL/GenBank/DDBJ databases">
        <title>Clostridium lapicellarii sp. nov., and Clostridium renhuaiense sp. nov., two species isolated from the mud in a fermentation cellar used for producing sauce-flavour Chinese liquors.</title>
        <authorList>
            <person name="Yang F."/>
            <person name="Wang H."/>
            <person name="Chen L.Q."/>
            <person name="Zhou N."/>
            <person name="Lu J.J."/>
            <person name="Pu X.X."/>
            <person name="Wan B."/>
            <person name="Wang L."/>
            <person name="Liu S.J."/>
        </authorList>
    </citation>
    <scope>NUCLEOTIDE SEQUENCE [LARGE SCALE GENOMIC DNA]</scope>
    <source>
        <strain evidence="6 7">MT-5</strain>
    </source>
</reference>
<evidence type="ECO:0000313" key="7">
    <source>
        <dbReference type="Proteomes" id="UP001564657"/>
    </source>
</evidence>
<comment type="caution">
    <text evidence="6">The sequence shown here is derived from an EMBL/GenBank/DDBJ whole genome shotgun (WGS) entry which is preliminary data.</text>
</comment>
<name>A0ABV4BPW9_9CLOT</name>
<dbReference type="Proteomes" id="UP001564657">
    <property type="component" value="Unassembled WGS sequence"/>
</dbReference>
<evidence type="ECO:0000256" key="4">
    <source>
        <dbReference type="RuleBase" id="RU000384"/>
    </source>
</evidence>
<dbReference type="InterPro" id="IPR008146">
    <property type="entry name" value="Gln_synth_cat_dom"/>
</dbReference>
<dbReference type="SUPFAM" id="SSF55931">
    <property type="entry name" value="Glutamine synthetase/guanido kinase"/>
    <property type="match status" value="1"/>
</dbReference>
<comment type="similarity">
    <text evidence="1 3 4">Belongs to the glutamine synthetase family.</text>
</comment>
<evidence type="ECO:0000256" key="2">
    <source>
        <dbReference type="ARBA" id="ARBA00012937"/>
    </source>
</evidence>
<dbReference type="InterPro" id="IPR014746">
    <property type="entry name" value="Gln_synth/guanido_kin_cat_dom"/>
</dbReference>
<dbReference type="PANTHER" id="PTHR43407:SF1">
    <property type="entry name" value="LENGSIN"/>
    <property type="match status" value="1"/>
</dbReference>
<dbReference type="Gene3D" id="3.30.590.10">
    <property type="entry name" value="Glutamine synthetase/guanido kinase, catalytic domain"/>
    <property type="match status" value="1"/>
</dbReference>
<evidence type="ECO:0000259" key="5">
    <source>
        <dbReference type="PROSITE" id="PS51987"/>
    </source>
</evidence>
<dbReference type="PROSITE" id="PS51987">
    <property type="entry name" value="GS_CATALYTIC"/>
    <property type="match status" value="1"/>
</dbReference>
<evidence type="ECO:0000256" key="3">
    <source>
        <dbReference type="PROSITE-ProRule" id="PRU01331"/>
    </source>
</evidence>
<protein>
    <recommendedName>
        <fullName evidence="2">glutamine synthetase</fullName>
        <ecNumber evidence="2">6.3.1.2</ecNumber>
    </recommendedName>
</protein>
<organism evidence="6 7">
    <name type="scientific">Clostridium moutaii</name>
    <dbReference type="NCBI Taxonomy" id="3240932"/>
    <lineage>
        <taxon>Bacteria</taxon>
        <taxon>Bacillati</taxon>
        <taxon>Bacillota</taxon>
        <taxon>Clostridia</taxon>
        <taxon>Eubacteriales</taxon>
        <taxon>Clostridiaceae</taxon>
        <taxon>Clostridium</taxon>
    </lineage>
</organism>
<sequence length="632" mass="72308">MLKDLIYIVPKEMHSEENLKKILTSHPEIKFVSLIGIDLSGNDTDEKIPIKILLEDINAFLKGAIQTDGSSVVLPGIASLNNAKVDMICDLDVNWYVEYNKDNEDPETEKPIGTLRIPCFLYHENKAVDSRYTLKNCIQHFKSNLLNLFKDHPDSLSSFNIKYEDIDDVVATCATELEFWVKTPNNEAEIEELSTSQVLQEQYWTRTKGAVRTALEQTILTMELYGLEPEMGHKEVGGVKAQIDESGNFNHIMEQLEIDWKYSTAVQCADNELLVKSIVKETFRNNGLEVTFLAKPIDGVAGSGEHTHIGLALKLKNNKKINLFSSTKNHFLSVFGYSSVMGILKNYEVINPFVSSTTDSLRRLKPGFEAPICIVTSIGHSVDLPSRNRTVLIGVIRDLVNPLATRFELRAPNPRTNTYLAVSAIYMAIMDGINYALKNNKTEDDLLSELSKKPGEEADYLEKERAYRTEENIFEDFTDEEREKFFGKAPATVYDNLSAIDKYPEKKAVLVKDNILNDKLINSFKLGATKRWLIEINHRIINEFCNEIRNYKMLHSIDKALDLDVANWMKIEELRYYLMKDSYSKKSLFSRIRIASENKNYEEVSKLQIEAEEKMSELRHLYSVYKKNLLDI</sequence>
<gene>
    <name evidence="6" type="ORF">AB8U03_11540</name>
</gene>
<dbReference type="RefSeq" id="WP_369704709.1">
    <property type="nucleotide sequence ID" value="NZ_JBGEWD010000010.1"/>
</dbReference>
<proteinExistence type="inferred from homology"/>
<feature type="domain" description="GS catalytic" evidence="5">
    <location>
        <begin position="153"/>
        <end position="556"/>
    </location>
</feature>
<dbReference type="SMART" id="SM01230">
    <property type="entry name" value="Gln-synt_C"/>
    <property type="match status" value="1"/>
</dbReference>
<dbReference type="PANTHER" id="PTHR43407">
    <property type="entry name" value="GLUTAMINE SYNTHETASE"/>
    <property type="match status" value="1"/>
</dbReference>